<feature type="transmembrane region" description="Helical" evidence="1">
    <location>
        <begin position="163"/>
        <end position="181"/>
    </location>
</feature>
<accession>A0A2V2MZS9</accession>
<reference evidence="2 3" key="1">
    <citation type="submission" date="2018-05" db="EMBL/GenBank/DDBJ databases">
        <title>Draft genome of Methanospirillum stamsii Pt1.</title>
        <authorList>
            <person name="Dueholm M.S."/>
            <person name="Nielsen P.H."/>
            <person name="Bakmann L.F."/>
            <person name="Otzen D.E."/>
        </authorList>
    </citation>
    <scope>NUCLEOTIDE SEQUENCE [LARGE SCALE GENOMIC DNA]</scope>
    <source>
        <strain evidence="2 3">Pt1</strain>
    </source>
</reference>
<dbReference type="AlphaFoldDB" id="A0A2V2MZS9"/>
<keyword evidence="1" id="KW-1133">Transmembrane helix</keyword>
<dbReference type="OrthoDB" id="3266at2157"/>
<evidence type="ECO:0000313" key="3">
    <source>
        <dbReference type="Proteomes" id="UP000245934"/>
    </source>
</evidence>
<evidence type="ECO:0000256" key="1">
    <source>
        <dbReference type="SAM" id="Phobius"/>
    </source>
</evidence>
<dbReference type="PANTHER" id="PTHR20992:SF9">
    <property type="entry name" value="AT15442P-RELATED"/>
    <property type="match status" value="1"/>
</dbReference>
<keyword evidence="1" id="KW-0472">Membrane</keyword>
<sequence length="334" mass="36729">MLENVIKIGRFDRSYLPELQEKVFFEGKNARRFQFNYFILLTLATIISTYGVISGSTATVIGAMIIAPLMTPIMATTLAIVLGDSKRTSEALGMVIISIFYVVFLAVLLSIWVSPFGIDFQVNQEITSRTSPDIFALFVALASGAAGAFAMSKKSISDSLPGVAIAISLVPPLSVVGISFAKGQWDDAYGSLLLFLTNFFAILVAGGAVLWISGVNPGWMDEKQFKHRKKTFIIAVVCTIIVAMPLFFSGLETMNHAKNDNTIYILTSEWLTDSSYHLEKYTFRMPNYSATIYGTGKVPPIEDLQNSIEKNLKTSINVEVRVIPETVLSTFPEI</sequence>
<dbReference type="RefSeq" id="WP_109941610.1">
    <property type="nucleotide sequence ID" value="NZ_CP176366.1"/>
</dbReference>
<comment type="caution">
    <text evidence="2">The sequence shown here is derived from an EMBL/GenBank/DDBJ whole genome shotgun (WGS) entry which is preliminary data.</text>
</comment>
<organism evidence="2 3">
    <name type="scientific">Methanospirillum stamsii</name>
    <dbReference type="NCBI Taxonomy" id="1277351"/>
    <lineage>
        <taxon>Archaea</taxon>
        <taxon>Methanobacteriati</taxon>
        <taxon>Methanobacteriota</taxon>
        <taxon>Stenosarchaea group</taxon>
        <taxon>Methanomicrobia</taxon>
        <taxon>Methanomicrobiales</taxon>
        <taxon>Methanospirillaceae</taxon>
        <taxon>Methanospirillum</taxon>
    </lineage>
</organism>
<gene>
    <name evidence="2" type="ORF">DLD82_13255</name>
</gene>
<protein>
    <submittedName>
        <fullName evidence="2">TIGR00341 family protein</fullName>
    </submittedName>
</protein>
<keyword evidence="1" id="KW-0812">Transmembrane</keyword>
<dbReference type="Pfam" id="PF04087">
    <property type="entry name" value="DUF389"/>
    <property type="match status" value="1"/>
</dbReference>
<feature type="transmembrane region" description="Helical" evidence="1">
    <location>
        <begin position="94"/>
        <end position="114"/>
    </location>
</feature>
<keyword evidence="3" id="KW-1185">Reference proteome</keyword>
<dbReference type="PANTHER" id="PTHR20992">
    <property type="entry name" value="AT15442P-RELATED"/>
    <property type="match status" value="1"/>
</dbReference>
<feature type="transmembrane region" description="Helical" evidence="1">
    <location>
        <begin position="134"/>
        <end position="151"/>
    </location>
</feature>
<dbReference type="Proteomes" id="UP000245934">
    <property type="component" value="Unassembled WGS sequence"/>
</dbReference>
<proteinExistence type="predicted"/>
<dbReference type="InterPro" id="IPR005240">
    <property type="entry name" value="DUF389"/>
</dbReference>
<dbReference type="NCBIfam" id="TIGR00341">
    <property type="entry name" value="TIGR00341 family protein"/>
    <property type="match status" value="1"/>
</dbReference>
<feature type="transmembrane region" description="Helical" evidence="1">
    <location>
        <begin position="59"/>
        <end position="82"/>
    </location>
</feature>
<dbReference type="EMBL" id="QGMZ01000029">
    <property type="protein sequence ID" value="PWR71840.1"/>
    <property type="molecule type" value="Genomic_DNA"/>
</dbReference>
<feature type="transmembrane region" description="Helical" evidence="1">
    <location>
        <begin position="35"/>
        <end position="53"/>
    </location>
</feature>
<evidence type="ECO:0000313" key="2">
    <source>
        <dbReference type="EMBL" id="PWR71840.1"/>
    </source>
</evidence>
<name>A0A2V2MZS9_9EURY</name>
<feature type="transmembrane region" description="Helical" evidence="1">
    <location>
        <begin position="193"/>
        <end position="212"/>
    </location>
</feature>
<feature type="transmembrane region" description="Helical" evidence="1">
    <location>
        <begin position="232"/>
        <end position="251"/>
    </location>
</feature>
<dbReference type="GeneID" id="97610687"/>